<dbReference type="Gene3D" id="1.20.141.10">
    <property type="entry name" value="Chitosanase, subunit A, domain 1"/>
    <property type="match status" value="1"/>
</dbReference>
<dbReference type="Pfam" id="PF09374">
    <property type="entry name" value="PG_binding_3"/>
    <property type="match status" value="1"/>
</dbReference>
<evidence type="ECO:0000259" key="1">
    <source>
        <dbReference type="Pfam" id="PF05838"/>
    </source>
</evidence>
<dbReference type="InterPro" id="IPR023346">
    <property type="entry name" value="Lysozyme-like_dom_sf"/>
</dbReference>
<keyword evidence="4" id="KW-1185">Reference proteome</keyword>
<evidence type="ECO:0000259" key="2">
    <source>
        <dbReference type="Pfam" id="PF09374"/>
    </source>
</evidence>
<dbReference type="Pfam" id="PF05838">
    <property type="entry name" value="Glyco_hydro_108"/>
    <property type="match status" value="1"/>
</dbReference>
<feature type="domain" description="TtsA-like Glycoside hydrolase family 108" evidence="1">
    <location>
        <begin position="9"/>
        <end position="104"/>
    </location>
</feature>
<protein>
    <submittedName>
        <fullName evidence="3">N-acetylmuramidase</fullName>
    </submittedName>
</protein>
<dbReference type="Proteomes" id="UP001215231">
    <property type="component" value="Chromosome"/>
</dbReference>
<dbReference type="InterPro" id="IPR018537">
    <property type="entry name" value="Peptidoglycan-bd_3"/>
</dbReference>
<evidence type="ECO:0000313" key="4">
    <source>
        <dbReference type="Proteomes" id="UP001215231"/>
    </source>
</evidence>
<dbReference type="SUPFAM" id="SSF53955">
    <property type="entry name" value="Lysozyme-like"/>
    <property type="match status" value="1"/>
</dbReference>
<organism evidence="3 4">
    <name type="scientific">Thalassomonas haliotis</name>
    <dbReference type="NCBI Taxonomy" id="485448"/>
    <lineage>
        <taxon>Bacteria</taxon>
        <taxon>Pseudomonadati</taxon>
        <taxon>Pseudomonadota</taxon>
        <taxon>Gammaproteobacteria</taxon>
        <taxon>Alteromonadales</taxon>
        <taxon>Colwelliaceae</taxon>
        <taxon>Thalassomonas</taxon>
    </lineage>
</organism>
<dbReference type="InterPro" id="IPR008565">
    <property type="entry name" value="TtsA-like_GH18_dom"/>
</dbReference>
<dbReference type="EMBL" id="CP059693">
    <property type="protein sequence ID" value="WDE13529.1"/>
    <property type="molecule type" value="Genomic_DNA"/>
</dbReference>
<name>A0ABY7VIG6_9GAMM</name>
<proteinExistence type="predicted"/>
<accession>A0ABY7VIG6</accession>
<gene>
    <name evidence="3" type="ORF">H3N35_08865</name>
</gene>
<sequence length="177" mass="19914">MADFDTAFEVTLEAEGGYVHDPDDPGGETYKGVARAKNPKWPGWQEIDLQKNKEDFPDNLDAHPELQAQIKALYKASYWDKIRGDDITDQDIAESIFDFAVNAGPKTSAKLAQVTVAAKTDGIIGPKTLKKINADDKRAFLAVFALAKIGRYINICEKRKSSRKYFYGWVRRALERI</sequence>
<reference evidence="3 4" key="1">
    <citation type="journal article" date="2022" name="Mar. Drugs">
        <title>Bioassay-Guided Fractionation Leads to the Detection of Cholic Acid Generated by the Rare Thalassomonas sp.</title>
        <authorList>
            <person name="Pheiffer F."/>
            <person name="Schneider Y.K."/>
            <person name="Hansen E.H."/>
            <person name="Andersen J.H."/>
            <person name="Isaksson J."/>
            <person name="Busche T."/>
            <person name="R C."/>
            <person name="Kalinowski J."/>
            <person name="Zyl L.V."/>
            <person name="Trindade M."/>
        </authorList>
    </citation>
    <scope>NUCLEOTIDE SEQUENCE [LARGE SCALE GENOMIC DNA]</scope>
    <source>
        <strain evidence="3 4">A5K-61T</strain>
    </source>
</reference>
<evidence type="ECO:0000313" key="3">
    <source>
        <dbReference type="EMBL" id="WDE13529.1"/>
    </source>
</evidence>
<feature type="domain" description="Peptidoglycan binding" evidence="2">
    <location>
        <begin position="115"/>
        <end position="173"/>
    </location>
</feature>
<dbReference type="RefSeq" id="WP_274053913.1">
    <property type="nucleotide sequence ID" value="NZ_CP059693.1"/>
</dbReference>